<dbReference type="AlphaFoldDB" id="A0A1I7L914"/>
<feature type="transmembrane region" description="Helical" evidence="1">
    <location>
        <begin position="93"/>
        <end position="113"/>
    </location>
</feature>
<organism evidence="2 3">
    <name type="scientific">Alicyclobacillus macrosporangiidus</name>
    <dbReference type="NCBI Taxonomy" id="392015"/>
    <lineage>
        <taxon>Bacteria</taxon>
        <taxon>Bacillati</taxon>
        <taxon>Bacillota</taxon>
        <taxon>Bacilli</taxon>
        <taxon>Bacillales</taxon>
        <taxon>Alicyclobacillaceae</taxon>
        <taxon>Alicyclobacillus</taxon>
    </lineage>
</organism>
<dbReference type="OrthoDB" id="92225at2"/>
<keyword evidence="3" id="KW-1185">Reference proteome</keyword>
<dbReference type="RefSeq" id="WP_074956212.1">
    <property type="nucleotide sequence ID" value="NZ_FPBV01000029.1"/>
</dbReference>
<dbReference type="Proteomes" id="UP000183508">
    <property type="component" value="Unassembled WGS sequence"/>
</dbReference>
<feature type="transmembrane region" description="Helical" evidence="1">
    <location>
        <begin position="48"/>
        <end position="73"/>
    </location>
</feature>
<keyword evidence="1" id="KW-1133">Transmembrane helix</keyword>
<accession>A0A1I7L914</accession>
<dbReference type="STRING" id="392015.SAMN05421543_12911"/>
<sequence length="447" mass="47462">MVLKLIIVGILCALTALASHMGRAVFHDGVRPIMPEYVEGRMKRMEMASVAFGLSAGFVFSVGFAFTLASRLLNPWLLFLPTDILGVLAPRKWIAAVFGAAWGVAVTVAFDALNTFFGLLPINFLNALGALSSPVIAGFALFPVLAVFYQFGKVKGLITLVLELILRQLAATKILTIGGTTIYPEALEMFAGVILLVAFAIARDVKENKTRDTSADVGESLFAVRTKRIMSSIPLMAVIGGLVALISNLQYFAGSEVDFQGLHTAYQAGGDMAQIGTIAFADMIRGLAFIPLIVTTALASGVYGVVGLTFVYPIGYYVAPVLFGNGVAGHIAAFVIGAIWISLEMLALRAIGKGLENFPSLREASDSIRNAMNNVLEVALLIGSALSTLGMTHTPKDSQNFLAFAVFAALYLINEAIGRPVIRLAAAPLAAIVTGVVVNIFFALHLM</sequence>
<keyword evidence="1" id="KW-0812">Transmembrane</keyword>
<keyword evidence="1" id="KW-0472">Membrane</keyword>
<feature type="transmembrane region" description="Helical" evidence="1">
    <location>
        <begin position="301"/>
        <end position="319"/>
    </location>
</feature>
<dbReference type="EMBL" id="FPBV01000029">
    <property type="protein sequence ID" value="SFV06219.1"/>
    <property type="molecule type" value="Genomic_DNA"/>
</dbReference>
<feature type="transmembrane region" description="Helical" evidence="1">
    <location>
        <begin position="233"/>
        <end position="253"/>
    </location>
</feature>
<feature type="transmembrane region" description="Helical" evidence="1">
    <location>
        <begin position="331"/>
        <end position="351"/>
    </location>
</feature>
<evidence type="ECO:0000256" key="1">
    <source>
        <dbReference type="SAM" id="Phobius"/>
    </source>
</evidence>
<dbReference type="Pfam" id="PF10797">
    <property type="entry name" value="YhfT"/>
    <property type="match status" value="1"/>
</dbReference>
<proteinExistence type="predicted"/>
<name>A0A1I7L914_9BACL</name>
<feature type="transmembrane region" description="Helical" evidence="1">
    <location>
        <begin position="125"/>
        <end position="149"/>
    </location>
</feature>
<evidence type="ECO:0000313" key="3">
    <source>
        <dbReference type="Proteomes" id="UP000183508"/>
    </source>
</evidence>
<feature type="transmembrane region" description="Helical" evidence="1">
    <location>
        <begin position="401"/>
        <end position="417"/>
    </location>
</feature>
<feature type="transmembrane region" description="Helical" evidence="1">
    <location>
        <begin position="424"/>
        <end position="444"/>
    </location>
</feature>
<gene>
    <name evidence="2" type="ORF">SAMN05421543_12911</name>
</gene>
<reference evidence="3" key="1">
    <citation type="submission" date="2016-10" db="EMBL/GenBank/DDBJ databases">
        <authorList>
            <person name="Varghese N."/>
        </authorList>
    </citation>
    <scope>NUCLEOTIDE SEQUENCE [LARGE SCALE GENOMIC DNA]</scope>
    <source>
        <strain evidence="3">DSM 17980</strain>
    </source>
</reference>
<feature type="transmembrane region" description="Helical" evidence="1">
    <location>
        <begin position="182"/>
        <end position="202"/>
    </location>
</feature>
<evidence type="ECO:0000313" key="2">
    <source>
        <dbReference type="EMBL" id="SFV06219.1"/>
    </source>
</evidence>
<protein>
    <submittedName>
        <fullName evidence="2">Uncharacterized protein</fullName>
    </submittedName>
</protein>
<dbReference type="InterPro" id="IPR019733">
    <property type="entry name" value="Uncharacterised_YhfT"/>
</dbReference>